<organism evidence="3 4">
    <name type="scientific">Micromonospora qiuiae</name>
    <dbReference type="NCBI Taxonomy" id="502268"/>
    <lineage>
        <taxon>Bacteria</taxon>
        <taxon>Bacillati</taxon>
        <taxon>Actinomycetota</taxon>
        <taxon>Actinomycetes</taxon>
        <taxon>Micromonosporales</taxon>
        <taxon>Micromonosporaceae</taxon>
        <taxon>Micromonospora</taxon>
    </lineage>
</organism>
<keyword evidence="2" id="KW-0472">Membrane</keyword>
<name>A0ABQ4J5P9_9ACTN</name>
<dbReference type="EMBL" id="BOPC01000009">
    <property type="protein sequence ID" value="GIJ25493.1"/>
    <property type="molecule type" value="Genomic_DNA"/>
</dbReference>
<feature type="region of interest" description="Disordered" evidence="1">
    <location>
        <begin position="146"/>
        <end position="192"/>
    </location>
</feature>
<accession>A0ABQ4J5P9</accession>
<feature type="transmembrane region" description="Helical" evidence="2">
    <location>
        <begin position="308"/>
        <end position="331"/>
    </location>
</feature>
<feature type="transmembrane region" description="Helical" evidence="2">
    <location>
        <begin position="198"/>
        <end position="221"/>
    </location>
</feature>
<keyword evidence="2" id="KW-1133">Transmembrane helix</keyword>
<sequence length="335" mass="35252">MTAPTINGTRYPQPVDALLPAARELPLLPGEEVPGRNRLMREFRIGAPKAGELRSMLIEEKAREIAAREFAAEPPNAWSADVQDVDEPPADPWQYAEPLGPDPAPAEPDPVADPVDIPLDGGSAPADEPDRAATLRAAMAVRGALLEPRPDPADTQVRPAVEADPAADTAPAGVETDAQPTPVGHPDTTSPAKRVRPVAVWPIIILALPAFVAVWSGWVGLGGLTGFGVVHPLPGIWDSLAINTAITLPIGVETYGAYALFVWLSGRMPDRARRFAKWSAIGSLLVGALGQVAYHLLVAAGIDSAPWWITTAVSVLPVAVLGMGAALAHLVREGH</sequence>
<evidence type="ECO:0000313" key="4">
    <source>
        <dbReference type="Proteomes" id="UP000653076"/>
    </source>
</evidence>
<feature type="region of interest" description="Disordered" evidence="1">
    <location>
        <begin position="73"/>
        <end position="129"/>
    </location>
</feature>
<keyword evidence="2" id="KW-0812">Transmembrane</keyword>
<reference evidence="3 4" key="1">
    <citation type="submission" date="2021-01" db="EMBL/GenBank/DDBJ databases">
        <title>Whole genome shotgun sequence of Verrucosispora qiuiae NBRC 106684.</title>
        <authorList>
            <person name="Komaki H."/>
            <person name="Tamura T."/>
        </authorList>
    </citation>
    <scope>NUCLEOTIDE SEQUENCE [LARGE SCALE GENOMIC DNA]</scope>
    <source>
        <strain evidence="3 4">NBRC 106684</strain>
    </source>
</reference>
<evidence type="ECO:0008006" key="5">
    <source>
        <dbReference type="Google" id="ProtNLM"/>
    </source>
</evidence>
<feature type="transmembrane region" description="Helical" evidence="2">
    <location>
        <begin position="241"/>
        <end position="266"/>
    </location>
</feature>
<gene>
    <name evidence="3" type="ORF">Vqi01_06550</name>
</gene>
<keyword evidence="4" id="KW-1185">Reference proteome</keyword>
<evidence type="ECO:0000256" key="1">
    <source>
        <dbReference type="SAM" id="MobiDB-lite"/>
    </source>
</evidence>
<feature type="transmembrane region" description="Helical" evidence="2">
    <location>
        <begin position="278"/>
        <end position="302"/>
    </location>
</feature>
<proteinExistence type="predicted"/>
<dbReference type="Proteomes" id="UP000653076">
    <property type="component" value="Unassembled WGS sequence"/>
</dbReference>
<protein>
    <recommendedName>
        <fullName evidence="5">ABC transporter permease</fullName>
    </recommendedName>
</protein>
<comment type="caution">
    <text evidence="3">The sequence shown here is derived from an EMBL/GenBank/DDBJ whole genome shotgun (WGS) entry which is preliminary data.</text>
</comment>
<evidence type="ECO:0000256" key="2">
    <source>
        <dbReference type="SAM" id="Phobius"/>
    </source>
</evidence>
<evidence type="ECO:0000313" key="3">
    <source>
        <dbReference type="EMBL" id="GIJ25493.1"/>
    </source>
</evidence>